<name>A0A5J9WAL5_9POAL</name>
<proteinExistence type="predicted"/>
<dbReference type="EMBL" id="RWGY01000004">
    <property type="protein sequence ID" value="TVU45782.1"/>
    <property type="molecule type" value="Genomic_DNA"/>
</dbReference>
<gene>
    <name evidence="2" type="ORF">EJB05_05284</name>
</gene>
<sequence length="107" mass="11987">RSSPLVFPLRSPLHARDEPRASPPPSSSPCRGRRLRDQHLAPPSSFPRRARLPCESSLFPASSIPFPATDEKVKRNSTSRKFFKRRSSGFSASIARRNGLFHFLSVS</sequence>
<dbReference type="Proteomes" id="UP000324897">
    <property type="component" value="Chromosome 5"/>
</dbReference>
<accession>A0A5J9WAL5</accession>
<organism evidence="2 3">
    <name type="scientific">Eragrostis curvula</name>
    <name type="common">weeping love grass</name>
    <dbReference type="NCBI Taxonomy" id="38414"/>
    <lineage>
        <taxon>Eukaryota</taxon>
        <taxon>Viridiplantae</taxon>
        <taxon>Streptophyta</taxon>
        <taxon>Embryophyta</taxon>
        <taxon>Tracheophyta</taxon>
        <taxon>Spermatophyta</taxon>
        <taxon>Magnoliopsida</taxon>
        <taxon>Liliopsida</taxon>
        <taxon>Poales</taxon>
        <taxon>Poaceae</taxon>
        <taxon>PACMAD clade</taxon>
        <taxon>Chloridoideae</taxon>
        <taxon>Eragrostideae</taxon>
        <taxon>Eragrostidinae</taxon>
        <taxon>Eragrostis</taxon>
    </lineage>
</organism>
<dbReference type="Gramene" id="TVU45782">
    <property type="protein sequence ID" value="TVU45782"/>
    <property type="gene ID" value="EJB05_05284"/>
</dbReference>
<protein>
    <submittedName>
        <fullName evidence="2">Uncharacterized protein</fullName>
    </submittedName>
</protein>
<comment type="caution">
    <text evidence="2">The sequence shown here is derived from an EMBL/GenBank/DDBJ whole genome shotgun (WGS) entry which is preliminary data.</text>
</comment>
<feature type="non-terminal residue" evidence="2">
    <location>
        <position position="1"/>
    </location>
</feature>
<dbReference type="AlphaFoldDB" id="A0A5J9WAL5"/>
<evidence type="ECO:0000313" key="3">
    <source>
        <dbReference type="Proteomes" id="UP000324897"/>
    </source>
</evidence>
<evidence type="ECO:0000313" key="2">
    <source>
        <dbReference type="EMBL" id="TVU45782.1"/>
    </source>
</evidence>
<keyword evidence="3" id="KW-1185">Reference proteome</keyword>
<reference evidence="2 3" key="1">
    <citation type="journal article" date="2019" name="Sci. Rep.">
        <title>A high-quality genome of Eragrostis curvula grass provides insights into Poaceae evolution and supports new strategies to enhance forage quality.</title>
        <authorList>
            <person name="Carballo J."/>
            <person name="Santos B.A.C.M."/>
            <person name="Zappacosta D."/>
            <person name="Garbus I."/>
            <person name="Selva J.P."/>
            <person name="Gallo C.A."/>
            <person name="Diaz A."/>
            <person name="Albertini E."/>
            <person name="Caccamo M."/>
            <person name="Echenique V."/>
        </authorList>
    </citation>
    <scope>NUCLEOTIDE SEQUENCE [LARGE SCALE GENOMIC DNA]</scope>
    <source>
        <strain evidence="3">cv. Victoria</strain>
        <tissue evidence="2">Leaf</tissue>
    </source>
</reference>
<feature type="region of interest" description="Disordered" evidence="1">
    <location>
        <begin position="1"/>
        <end position="48"/>
    </location>
</feature>
<evidence type="ECO:0000256" key="1">
    <source>
        <dbReference type="SAM" id="MobiDB-lite"/>
    </source>
</evidence>